<evidence type="ECO:0000256" key="6">
    <source>
        <dbReference type="ARBA" id="ARBA00022839"/>
    </source>
</evidence>
<dbReference type="InterPro" id="IPR050180">
    <property type="entry name" value="RNR_Ribonuclease"/>
</dbReference>
<dbReference type="SMART" id="SM00955">
    <property type="entry name" value="RNB"/>
    <property type="match status" value="1"/>
</dbReference>
<evidence type="ECO:0000256" key="2">
    <source>
        <dbReference type="ARBA" id="ARBA00004496"/>
    </source>
</evidence>
<dbReference type="Pfam" id="PF08206">
    <property type="entry name" value="OB_RNB"/>
    <property type="match status" value="1"/>
</dbReference>
<dbReference type="PROSITE" id="PS50126">
    <property type="entry name" value="S1"/>
    <property type="match status" value="1"/>
</dbReference>
<dbReference type="NCBIfam" id="TIGR02063">
    <property type="entry name" value="RNase_R"/>
    <property type="match status" value="1"/>
</dbReference>
<evidence type="ECO:0000256" key="8">
    <source>
        <dbReference type="HAMAP-Rule" id="MF_01895"/>
    </source>
</evidence>
<dbReference type="SUPFAM" id="SSF50249">
    <property type="entry name" value="Nucleic acid-binding proteins"/>
    <property type="match status" value="4"/>
</dbReference>
<dbReference type="SMART" id="SM00357">
    <property type="entry name" value="CSP"/>
    <property type="match status" value="1"/>
</dbReference>
<evidence type="ECO:0000259" key="9">
    <source>
        <dbReference type="PROSITE" id="PS50126"/>
    </source>
</evidence>
<dbReference type="SMART" id="SM00316">
    <property type="entry name" value="S1"/>
    <property type="match status" value="1"/>
</dbReference>
<dbReference type="InterPro" id="IPR001900">
    <property type="entry name" value="RNase_II/R"/>
</dbReference>
<keyword evidence="4 8" id="KW-0540">Nuclease</keyword>
<organism evidence="10">
    <name type="scientific">Candidatus Moduliflexus flocculans</name>
    <dbReference type="NCBI Taxonomy" id="1499966"/>
    <lineage>
        <taxon>Bacteria</taxon>
        <taxon>Candidatus Moduliflexota</taxon>
        <taxon>Candidatus Moduliflexia</taxon>
        <taxon>Candidatus Moduliflexales</taxon>
        <taxon>Candidatus Moduliflexaceae</taxon>
    </lineage>
</organism>
<dbReference type="GO" id="GO:0006402">
    <property type="term" value="P:mRNA catabolic process"/>
    <property type="evidence" value="ECO:0007669"/>
    <property type="project" value="TreeGrafter"/>
</dbReference>
<keyword evidence="3 8" id="KW-0963">Cytoplasm</keyword>
<dbReference type="HAMAP" id="MF_01895">
    <property type="entry name" value="RNase_R"/>
    <property type="match status" value="1"/>
</dbReference>
<comment type="catalytic activity">
    <reaction evidence="1 8">
        <text>Exonucleolytic cleavage in the 3'- to 5'-direction to yield nucleoside 5'-phosphates.</text>
        <dbReference type="EC" id="3.1.13.1"/>
    </reaction>
</comment>
<protein>
    <recommendedName>
        <fullName evidence="8">Ribonuclease R</fullName>
        <shortName evidence="8">RNase R</shortName>
        <ecNumber evidence="8">3.1.13.1</ecNumber>
    </recommendedName>
</protein>
<keyword evidence="6 8" id="KW-0269">Exonuclease</keyword>
<dbReference type="HOGENOM" id="CLU_002333_7_3_0"/>
<dbReference type="PROSITE" id="PS01175">
    <property type="entry name" value="RIBONUCLEASE_II"/>
    <property type="match status" value="1"/>
</dbReference>
<dbReference type="InterPro" id="IPR011805">
    <property type="entry name" value="RNase_R"/>
</dbReference>
<sequence length="655" mass="74510">MVELKKNRFALPEAVGLIVGRVQANRKGFAFVLPLQVGKPDVFVSPDNLRNAFHGDTVVVKVERRAAPGKTAEGEIVQIVQRGQTRVIGEFEAHGDYGYVIPEDAKLPFKVYIDAAHTLGAKPHQIVVAQILRHDERHRNPDGEIITILGYPRTQGIDEQIIIHTHHLPTEFPPAALHEADAFPDKISDEELAKRLDLRDDCIFTIDGENARDFDDAVSLQRLDNGHYRLGVHIADVNYYVAEGSALDQEAYQRGTSVYFPDRAIPMFPERISNNLCSLREGEDRLTMSAFMEFDPTMKLVQYDLTPSVIRSKARLTYTAVRQMLKDGDATLRERYAALLPTLDLMKELSELLLQKRMARGSLDFDLPEPELVLDIQGNVENIIKAERNLAHRLIEEFMLAANETVATHLTWMNIPTMYRTHEPPDENKIALLNDFIGTLGLHIRSTKHLHSKDIQRLLKQVRGKTTEHLVNTIALRAMKQARYTVQNAGHFGLASTCYTHFTSPIRRYPDLIVHRVLKAALAGEAFAEEMQERRRQHLDTIAEHSSMRERIAMEAEREIVAVKKLRFMEDKVGDIFPGLISGVANFGLFVELRDYFVEGLVHVTNLHDDYYEYREETFSLVGEHTKKTYRVGDAVRVQIADVSVSKRQIDFLLL</sequence>
<dbReference type="EC" id="3.1.13.1" evidence="8"/>
<keyword evidence="5 8" id="KW-0378">Hydrolase</keyword>
<dbReference type="InterPro" id="IPR022966">
    <property type="entry name" value="RNase_II/R_CS"/>
</dbReference>
<dbReference type="InterPro" id="IPR013223">
    <property type="entry name" value="RNase_B_OB_dom"/>
</dbReference>
<evidence type="ECO:0000256" key="4">
    <source>
        <dbReference type="ARBA" id="ARBA00022722"/>
    </source>
</evidence>
<dbReference type="EMBL" id="DF820456">
    <property type="protein sequence ID" value="GAK50215.1"/>
    <property type="molecule type" value="Genomic_DNA"/>
</dbReference>
<comment type="similarity">
    <text evidence="8">Belongs to the RNR ribonuclease family. RNase R subfamily.</text>
</comment>
<evidence type="ECO:0000256" key="1">
    <source>
        <dbReference type="ARBA" id="ARBA00001849"/>
    </source>
</evidence>
<dbReference type="Pfam" id="PF00575">
    <property type="entry name" value="S1"/>
    <property type="match status" value="1"/>
</dbReference>
<dbReference type="Pfam" id="PF17876">
    <property type="entry name" value="CSD2"/>
    <property type="match status" value="1"/>
</dbReference>
<accession>A0A0S6VSB6</accession>
<dbReference type="InterPro" id="IPR004476">
    <property type="entry name" value="RNase_II/RNase_R"/>
</dbReference>
<keyword evidence="7 8" id="KW-0694">RNA-binding</keyword>
<dbReference type="Proteomes" id="UP000030700">
    <property type="component" value="Unassembled WGS sequence"/>
</dbReference>
<comment type="function">
    <text evidence="8">3'-5' exoribonuclease that releases 5'-nucleoside monophosphates and is involved in maturation of structured RNAs.</text>
</comment>
<evidence type="ECO:0000256" key="3">
    <source>
        <dbReference type="ARBA" id="ARBA00022490"/>
    </source>
</evidence>
<name>A0A0S6VSB6_9BACT</name>
<dbReference type="PANTHER" id="PTHR23355:SF9">
    <property type="entry name" value="DIS3-LIKE EXONUCLEASE 2"/>
    <property type="match status" value="1"/>
</dbReference>
<reference evidence="10" key="1">
    <citation type="journal article" date="2015" name="PeerJ">
        <title>First genomic representation of candidate bacterial phylum KSB3 points to enhanced environmental sensing as a trigger of wastewater bulking.</title>
        <authorList>
            <person name="Sekiguchi Y."/>
            <person name="Ohashi A."/>
            <person name="Parks D.H."/>
            <person name="Yamauchi T."/>
            <person name="Tyson G.W."/>
            <person name="Hugenholtz P."/>
        </authorList>
    </citation>
    <scope>NUCLEOTIDE SEQUENCE [LARGE SCALE GENOMIC DNA]</scope>
</reference>
<feature type="domain" description="S1 motif" evidence="9">
    <location>
        <begin position="574"/>
        <end position="655"/>
    </location>
</feature>
<dbReference type="Gene3D" id="2.40.50.140">
    <property type="entry name" value="Nucleic acid-binding proteins"/>
    <property type="match status" value="2"/>
</dbReference>
<dbReference type="GO" id="GO:0005829">
    <property type="term" value="C:cytosol"/>
    <property type="evidence" value="ECO:0007669"/>
    <property type="project" value="TreeGrafter"/>
</dbReference>
<dbReference type="GO" id="GO:0003723">
    <property type="term" value="F:RNA binding"/>
    <property type="evidence" value="ECO:0007669"/>
    <property type="project" value="UniProtKB-UniRule"/>
</dbReference>
<dbReference type="Pfam" id="PF00773">
    <property type="entry name" value="RNB"/>
    <property type="match status" value="1"/>
</dbReference>
<gene>
    <name evidence="8" type="primary">rnr</name>
    <name evidence="10" type="ORF">U14_01442</name>
</gene>
<evidence type="ECO:0000313" key="11">
    <source>
        <dbReference type="Proteomes" id="UP000030700"/>
    </source>
</evidence>
<dbReference type="NCBIfam" id="TIGR00358">
    <property type="entry name" value="3_prime_RNase"/>
    <property type="match status" value="1"/>
</dbReference>
<dbReference type="CDD" id="cd04471">
    <property type="entry name" value="S1_RNase_R"/>
    <property type="match status" value="1"/>
</dbReference>
<dbReference type="InterPro" id="IPR040476">
    <property type="entry name" value="CSD2"/>
</dbReference>
<keyword evidence="11" id="KW-1185">Reference proteome</keyword>
<evidence type="ECO:0000256" key="7">
    <source>
        <dbReference type="ARBA" id="ARBA00022884"/>
    </source>
</evidence>
<evidence type="ECO:0000313" key="10">
    <source>
        <dbReference type="EMBL" id="GAK50215.1"/>
    </source>
</evidence>
<dbReference type="PANTHER" id="PTHR23355">
    <property type="entry name" value="RIBONUCLEASE"/>
    <property type="match status" value="1"/>
</dbReference>
<dbReference type="STRING" id="1499966.U14_01442"/>
<evidence type="ECO:0000256" key="5">
    <source>
        <dbReference type="ARBA" id="ARBA00022801"/>
    </source>
</evidence>
<dbReference type="GO" id="GO:0008859">
    <property type="term" value="F:exoribonuclease II activity"/>
    <property type="evidence" value="ECO:0007669"/>
    <property type="project" value="UniProtKB-UniRule"/>
</dbReference>
<comment type="subcellular location">
    <subcellularLocation>
        <location evidence="2 8">Cytoplasm</location>
    </subcellularLocation>
</comment>
<dbReference type="InterPro" id="IPR012340">
    <property type="entry name" value="NA-bd_OB-fold"/>
</dbReference>
<dbReference type="InterPro" id="IPR003029">
    <property type="entry name" value="S1_domain"/>
</dbReference>
<dbReference type="AlphaFoldDB" id="A0A0S6VSB6"/>
<proteinExistence type="inferred from homology"/>
<dbReference type="InterPro" id="IPR011129">
    <property type="entry name" value="CSD"/>
</dbReference>